<evidence type="ECO:0000313" key="3">
    <source>
        <dbReference type="EMBL" id="KAK8778360.1"/>
    </source>
</evidence>
<dbReference type="AlphaFoldDB" id="A0AAQ4EUG4"/>
<evidence type="ECO:0000256" key="2">
    <source>
        <dbReference type="SAM" id="Phobius"/>
    </source>
</evidence>
<keyword evidence="4" id="KW-1185">Reference proteome</keyword>
<feature type="region of interest" description="Disordered" evidence="1">
    <location>
        <begin position="189"/>
        <end position="208"/>
    </location>
</feature>
<accession>A0AAQ4EUG4</accession>
<gene>
    <name evidence="3" type="ORF">V5799_020300</name>
</gene>
<organism evidence="3 4">
    <name type="scientific">Amblyomma americanum</name>
    <name type="common">Lone star tick</name>
    <dbReference type="NCBI Taxonomy" id="6943"/>
    <lineage>
        <taxon>Eukaryota</taxon>
        <taxon>Metazoa</taxon>
        <taxon>Ecdysozoa</taxon>
        <taxon>Arthropoda</taxon>
        <taxon>Chelicerata</taxon>
        <taxon>Arachnida</taxon>
        <taxon>Acari</taxon>
        <taxon>Parasitiformes</taxon>
        <taxon>Ixodida</taxon>
        <taxon>Ixodoidea</taxon>
        <taxon>Ixodidae</taxon>
        <taxon>Amblyomminae</taxon>
        <taxon>Amblyomma</taxon>
    </lineage>
</organism>
<keyword evidence="2" id="KW-0812">Transmembrane</keyword>
<name>A0AAQ4EUG4_AMBAM</name>
<evidence type="ECO:0000256" key="1">
    <source>
        <dbReference type="SAM" id="MobiDB-lite"/>
    </source>
</evidence>
<feature type="transmembrane region" description="Helical" evidence="2">
    <location>
        <begin position="114"/>
        <end position="139"/>
    </location>
</feature>
<dbReference type="EMBL" id="JARKHS020010849">
    <property type="protein sequence ID" value="KAK8778360.1"/>
    <property type="molecule type" value="Genomic_DNA"/>
</dbReference>
<protein>
    <submittedName>
        <fullName evidence="3">Uncharacterized protein</fullName>
    </submittedName>
</protein>
<keyword evidence="2" id="KW-0472">Membrane</keyword>
<keyword evidence="2" id="KW-1133">Transmembrane helix</keyword>
<evidence type="ECO:0000313" key="4">
    <source>
        <dbReference type="Proteomes" id="UP001321473"/>
    </source>
</evidence>
<dbReference type="Proteomes" id="UP001321473">
    <property type="component" value="Unassembled WGS sequence"/>
</dbReference>
<proteinExistence type="predicted"/>
<sequence>MTTGRPTDRISQRSVYLTSKEAFTEYVPPTSPPGPVVSQTATVSSPVLQVQQPLHRDLYVTANATALPPAIQRSRSLFRPAAFQSSARAAAKTVDASAGLWSGAAAGADKGEPVLWFLVTMTYLIGSIVALGLAVAYIVMSIDRGHIVTSDHSDVDFTLLTTNASLTAQASMEPTALARRTVASASYDTRTLPTHAEEMSSPTEGVDV</sequence>
<reference evidence="3 4" key="1">
    <citation type="journal article" date="2023" name="Arcadia Sci">
        <title>De novo assembly of a long-read Amblyomma americanum tick genome.</title>
        <authorList>
            <person name="Chou S."/>
            <person name="Poskanzer K.E."/>
            <person name="Rollins M."/>
            <person name="Thuy-Boun P.S."/>
        </authorList>
    </citation>
    <scope>NUCLEOTIDE SEQUENCE [LARGE SCALE GENOMIC DNA]</scope>
    <source>
        <strain evidence="3">F_SG_1</strain>
        <tissue evidence="3">Salivary glands</tissue>
    </source>
</reference>
<comment type="caution">
    <text evidence="3">The sequence shown here is derived from an EMBL/GenBank/DDBJ whole genome shotgun (WGS) entry which is preliminary data.</text>
</comment>